<protein>
    <recommendedName>
        <fullName evidence="2">UPF0235 protein O6P33_03695</fullName>
    </recommendedName>
</protein>
<dbReference type="NCBIfam" id="TIGR00251">
    <property type="entry name" value="DUF167 family protein"/>
    <property type="match status" value="1"/>
</dbReference>
<name>A0AAE9VT83_9GAMM</name>
<dbReference type="PANTHER" id="PTHR13420">
    <property type="entry name" value="UPF0235 PROTEIN C15ORF40"/>
    <property type="match status" value="1"/>
</dbReference>
<dbReference type="HAMAP" id="MF_00634">
    <property type="entry name" value="UPF0235"/>
    <property type="match status" value="1"/>
</dbReference>
<dbReference type="KEGG" id="dce:O6P33_03695"/>
<dbReference type="InterPro" id="IPR036591">
    <property type="entry name" value="YggU-like_sf"/>
</dbReference>
<evidence type="ECO:0000256" key="2">
    <source>
        <dbReference type="HAMAP-Rule" id="MF_00634"/>
    </source>
</evidence>
<dbReference type="EMBL" id="CP114976">
    <property type="protein sequence ID" value="WBE25955.1"/>
    <property type="molecule type" value="Genomic_DNA"/>
</dbReference>
<proteinExistence type="inferred from homology"/>
<dbReference type="AlphaFoldDB" id="A0AAE9VT83"/>
<comment type="similarity">
    <text evidence="1 2">Belongs to the UPF0235 family.</text>
</comment>
<evidence type="ECO:0000313" key="4">
    <source>
        <dbReference type="Proteomes" id="UP001212189"/>
    </source>
</evidence>
<dbReference type="InterPro" id="IPR003746">
    <property type="entry name" value="DUF167"/>
</dbReference>
<evidence type="ECO:0000313" key="3">
    <source>
        <dbReference type="EMBL" id="WBE25955.1"/>
    </source>
</evidence>
<dbReference type="Gene3D" id="3.30.1200.10">
    <property type="entry name" value="YggU-like"/>
    <property type="match status" value="1"/>
</dbReference>
<dbReference type="GO" id="GO:0005737">
    <property type="term" value="C:cytoplasm"/>
    <property type="evidence" value="ECO:0007669"/>
    <property type="project" value="TreeGrafter"/>
</dbReference>
<dbReference type="SUPFAM" id="SSF69786">
    <property type="entry name" value="YggU-like"/>
    <property type="match status" value="1"/>
</dbReference>
<sequence length="100" mass="11276">MTAYVRWDGADLIIFCHLQPGAKHSEFVGLHDERIKIRLNAPPVDGKANSLLITFLSKAFGVKKNAVLIESGELSRQKRVRIMAPTQLPDLAEFKHLQLR</sequence>
<dbReference type="Proteomes" id="UP001212189">
    <property type="component" value="Chromosome"/>
</dbReference>
<keyword evidence="4" id="KW-1185">Reference proteome</keyword>
<dbReference type="Pfam" id="PF02594">
    <property type="entry name" value="DUF167"/>
    <property type="match status" value="1"/>
</dbReference>
<evidence type="ECO:0000256" key="1">
    <source>
        <dbReference type="ARBA" id="ARBA00010364"/>
    </source>
</evidence>
<gene>
    <name evidence="3" type="ORF">O6P33_03695</name>
</gene>
<reference evidence="3 4" key="1">
    <citation type="submission" date="2022-12" db="EMBL/GenBank/DDBJ databases">
        <title>Coexistence and Characterization of a Novel Tigecycline Resistance gene tet(X) variant and blaNDM-1 in a Pseudomonas caeni Isolate of Chicken Origin.</title>
        <authorList>
            <person name="Lu X."/>
            <person name="Zhang L."/>
            <person name="Li R."/>
            <person name="Wang Z."/>
        </authorList>
    </citation>
    <scope>NUCLEOTIDE SEQUENCE [LARGE SCALE GENOMIC DNA]</scope>
    <source>
        <strain evidence="3 4">CE14</strain>
    </source>
</reference>
<accession>A0AAE9VT83</accession>
<dbReference type="PANTHER" id="PTHR13420:SF7">
    <property type="entry name" value="UPF0235 PROTEIN C15ORF40"/>
    <property type="match status" value="1"/>
</dbReference>
<dbReference type="RefSeq" id="WP_269818899.1">
    <property type="nucleotide sequence ID" value="NZ_CP114976.1"/>
</dbReference>
<organism evidence="3 4">
    <name type="scientific">Denitrificimonas caeni</name>
    <dbReference type="NCBI Taxonomy" id="521720"/>
    <lineage>
        <taxon>Bacteria</taxon>
        <taxon>Pseudomonadati</taxon>
        <taxon>Pseudomonadota</taxon>
        <taxon>Gammaproteobacteria</taxon>
        <taxon>Pseudomonadales</taxon>
        <taxon>Pseudomonadaceae</taxon>
        <taxon>Denitrificimonas</taxon>
    </lineage>
</organism>
<dbReference type="SMART" id="SM01152">
    <property type="entry name" value="DUF167"/>
    <property type="match status" value="1"/>
</dbReference>